<feature type="domain" description="HTH cro/C1-type" evidence="1">
    <location>
        <begin position="8"/>
        <end position="66"/>
    </location>
</feature>
<dbReference type="RefSeq" id="WP_380248865.1">
    <property type="nucleotide sequence ID" value="NZ_JBHUII010000001.1"/>
</dbReference>
<organism evidence="2 3">
    <name type="scientific">Kiloniella antarctica</name>
    <dbReference type="NCBI Taxonomy" id="1550907"/>
    <lineage>
        <taxon>Bacteria</taxon>
        <taxon>Pseudomonadati</taxon>
        <taxon>Pseudomonadota</taxon>
        <taxon>Alphaproteobacteria</taxon>
        <taxon>Rhodospirillales</taxon>
        <taxon>Kiloniellaceae</taxon>
        <taxon>Kiloniella</taxon>
    </lineage>
</organism>
<keyword evidence="3" id="KW-1185">Reference proteome</keyword>
<evidence type="ECO:0000259" key="1">
    <source>
        <dbReference type="PROSITE" id="PS50943"/>
    </source>
</evidence>
<proteinExistence type="predicted"/>
<evidence type="ECO:0000313" key="2">
    <source>
        <dbReference type="EMBL" id="MFD2204866.1"/>
    </source>
</evidence>
<dbReference type="SUPFAM" id="SSF47413">
    <property type="entry name" value="lambda repressor-like DNA-binding domains"/>
    <property type="match status" value="1"/>
</dbReference>
<dbReference type="EMBL" id="JBHUII010000001">
    <property type="protein sequence ID" value="MFD2204866.1"/>
    <property type="molecule type" value="Genomic_DNA"/>
</dbReference>
<protein>
    <submittedName>
        <fullName evidence="2">Helix-turn-helix domain-containing protein</fullName>
    </submittedName>
</protein>
<evidence type="ECO:0000313" key="3">
    <source>
        <dbReference type="Proteomes" id="UP001597294"/>
    </source>
</evidence>
<sequence>MTPFGHKLREIRADRNLTLKEMAKGLGVSSAYLSSVEHGHRGQPSRRFVHRVCQYLNIIWDDAEELEELAIRSDPKVSVNTAGLTPKATYLANCLAEKITDLSDEQIEAMMRIINVDFNNGSDRNKTTE</sequence>
<accession>A0ABW5BHD2</accession>
<dbReference type="PROSITE" id="PS50943">
    <property type="entry name" value="HTH_CROC1"/>
    <property type="match status" value="1"/>
</dbReference>
<comment type="caution">
    <text evidence="2">The sequence shown here is derived from an EMBL/GenBank/DDBJ whole genome shotgun (WGS) entry which is preliminary data.</text>
</comment>
<dbReference type="CDD" id="cd00093">
    <property type="entry name" value="HTH_XRE"/>
    <property type="match status" value="1"/>
</dbReference>
<dbReference type="InterPro" id="IPR001387">
    <property type="entry name" value="Cro/C1-type_HTH"/>
</dbReference>
<dbReference type="Pfam" id="PF13560">
    <property type="entry name" value="HTH_31"/>
    <property type="match status" value="1"/>
</dbReference>
<reference evidence="3" key="1">
    <citation type="journal article" date="2019" name="Int. J. Syst. Evol. Microbiol.">
        <title>The Global Catalogue of Microorganisms (GCM) 10K type strain sequencing project: providing services to taxonomists for standard genome sequencing and annotation.</title>
        <authorList>
            <consortium name="The Broad Institute Genomics Platform"/>
            <consortium name="The Broad Institute Genome Sequencing Center for Infectious Disease"/>
            <person name="Wu L."/>
            <person name="Ma J."/>
        </authorList>
    </citation>
    <scope>NUCLEOTIDE SEQUENCE [LARGE SCALE GENOMIC DNA]</scope>
    <source>
        <strain evidence="3">CGMCC 4.7192</strain>
    </source>
</reference>
<dbReference type="Gene3D" id="1.10.260.40">
    <property type="entry name" value="lambda repressor-like DNA-binding domains"/>
    <property type="match status" value="1"/>
</dbReference>
<dbReference type="InterPro" id="IPR010982">
    <property type="entry name" value="Lambda_DNA-bd_dom_sf"/>
</dbReference>
<name>A0ABW5BHD2_9PROT</name>
<gene>
    <name evidence="2" type="ORF">ACFSKO_04565</name>
</gene>
<dbReference type="Proteomes" id="UP001597294">
    <property type="component" value="Unassembled WGS sequence"/>
</dbReference>
<dbReference type="SMART" id="SM00530">
    <property type="entry name" value="HTH_XRE"/>
    <property type="match status" value="1"/>
</dbReference>